<gene>
    <name evidence="1" type="ORF">S01H1_84820</name>
</gene>
<organism evidence="1">
    <name type="scientific">marine sediment metagenome</name>
    <dbReference type="NCBI Taxonomy" id="412755"/>
    <lineage>
        <taxon>unclassified sequences</taxon>
        <taxon>metagenomes</taxon>
        <taxon>ecological metagenomes</taxon>
    </lineage>
</organism>
<proteinExistence type="predicted"/>
<dbReference type="AlphaFoldDB" id="X0XNM8"/>
<accession>X0XNM8</accession>
<name>X0XNM8_9ZZZZ</name>
<evidence type="ECO:0000313" key="1">
    <source>
        <dbReference type="EMBL" id="GAG44795.1"/>
    </source>
</evidence>
<sequence length="50" mass="5699">YKCHTGEIGQWQGGYIEIVGYDDIGTGTDEYKLTNYQVTAPFVYPKPVWP</sequence>
<reference evidence="1" key="1">
    <citation type="journal article" date="2014" name="Front. Microbiol.">
        <title>High frequency of phylogenetically diverse reductive dehalogenase-homologous genes in deep subseafloor sedimentary metagenomes.</title>
        <authorList>
            <person name="Kawai M."/>
            <person name="Futagami T."/>
            <person name="Toyoda A."/>
            <person name="Takaki Y."/>
            <person name="Nishi S."/>
            <person name="Hori S."/>
            <person name="Arai W."/>
            <person name="Tsubouchi T."/>
            <person name="Morono Y."/>
            <person name="Uchiyama I."/>
            <person name="Ito T."/>
            <person name="Fujiyama A."/>
            <person name="Inagaki F."/>
            <person name="Takami H."/>
        </authorList>
    </citation>
    <scope>NUCLEOTIDE SEQUENCE</scope>
    <source>
        <strain evidence="1">Expedition CK06-06</strain>
    </source>
</reference>
<protein>
    <submittedName>
        <fullName evidence="1">Uncharacterized protein</fullName>
    </submittedName>
</protein>
<comment type="caution">
    <text evidence="1">The sequence shown here is derived from an EMBL/GenBank/DDBJ whole genome shotgun (WGS) entry which is preliminary data.</text>
</comment>
<feature type="non-terminal residue" evidence="1">
    <location>
        <position position="1"/>
    </location>
</feature>
<dbReference type="EMBL" id="BARS01058026">
    <property type="protein sequence ID" value="GAG44795.1"/>
    <property type="molecule type" value="Genomic_DNA"/>
</dbReference>